<proteinExistence type="predicted"/>
<sequence length="379" mass="41393">MDEYIERYGAERLWVATVVLLAGGIALAAFLFPQRVYVDFIWQYYWGPVVADAHGWNCVTWADGDQLECTEVTGDDGPTASPGYTAVSYAGYIPTLILMAVGILFAIRRLDIDRYRAGFFALFPFMLFGGALRTVEDANVAAYGATGDLAIQLPWSGFLISPLIYFTVALIAVVAVVASVWLERNEYVSGYEYPLFGIGTVVLAVTLGWLGYLAAVTDYVGFIPSIAAIVLVAATVSTAIVWAGIQRFAPSLNRGTGYMGIVVIWAHAVDGFANQLMLDWSHVWGLAYAPKHPVNDAIVTHTEAVLDWLFFVPAGLTDTIGDAWPFALLKLAAPVFIIWIFNEEIFEESPRFAILMMITVVAVGLGPGTRDMLRATFAI</sequence>
<feature type="transmembrane region" description="Helical" evidence="1">
    <location>
        <begin position="221"/>
        <end position="245"/>
    </location>
</feature>
<feature type="transmembrane region" description="Helical" evidence="1">
    <location>
        <begin position="89"/>
        <end position="107"/>
    </location>
</feature>
<dbReference type="InterPro" id="IPR002749">
    <property type="entry name" value="DUF63"/>
</dbReference>
<gene>
    <name evidence="2" type="ORF">SAMN04487967_1558</name>
</gene>
<keyword evidence="3" id="KW-1185">Reference proteome</keyword>
<dbReference type="EMBL" id="FNWL01000002">
    <property type="protein sequence ID" value="SEH14345.1"/>
    <property type="molecule type" value="Genomic_DNA"/>
</dbReference>
<evidence type="ECO:0000256" key="1">
    <source>
        <dbReference type="SAM" id="Phobius"/>
    </source>
</evidence>
<accession>A0A1H6FX51</accession>
<feature type="transmembrane region" description="Helical" evidence="1">
    <location>
        <begin position="257"/>
        <end position="278"/>
    </location>
</feature>
<reference evidence="3" key="1">
    <citation type="submission" date="2016-10" db="EMBL/GenBank/DDBJ databases">
        <authorList>
            <person name="Varghese N."/>
            <person name="Submissions S."/>
        </authorList>
    </citation>
    <scope>NUCLEOTIDE SEQUENCE [LARGE SCALE GENOMIC DNA]</scope>
    <source>
        <strain evidence="3">CGMCC 1.8981</strain>
    </source>
</reference>
<protein>
    <submittedName>
        <fullName evidence="2">Uncharacterized membrane protein</fullName>
    </submittedName>
</protein>
<keyword evidence="1" id="KW-0472">Membrane</keyword>
<feature type="transmembrane region" description="Helical" evidence="1">
    <location>
        <begin position="323"/>
        <end position="340"/>
    </location>
</feature>
<dbReference type="AlphaFoldDB" id="A0A1H6FX51"/>
<feature type="transmembrane region" description="Helical" evidence="1">
    <location>
        <begin position="119"/>
        <end position="135"/>
    </location>
</feature>
<dbReference type="PANTHER" id="PTHR40700:SF1">
    <property type="entry name" value="DUF63 DOMAIN-CONTAINING PROTEIN"/>
    <property type="match status" value="1"/>
</dbReference>
<dbReference type="Proteomes" id="UP000199112">
    <property type="component" value="Unassembled WGS sequence"/>
</dbReference>
<feature type="transmembrane region" description="Helical" evidence="1">
    <location>
        <begin position="12"/>
        <end position="32"/>
    </location>
</feature>
<feature type="transmembrane region" description="Helical" evidence="1">
    <location>
        <begin position="352"/>
        <end position="369"/>
    </location>
</feature>
<evidence type="ECO:0000313" key="3">
    <source>
        <dbReference type="Proteomes" id="UP000199112"/>
    </source>
</evidence>
<dbReference type="RefSeq" id="WP_090506528.1">
    <property type="nucleotide sequence ID" value="NZ_FNWL01000002.1"/>
</dbReference>
<evidence type="ECO:0000313" key="2">
    <source>
        <dbReference type="EMBL" id="SEH14345.1"/>
    </source>
</evidence>
<organism evidence="2 3">
    <name type="scientific">Natronorubrum sediminis</name>
    <dbReference type="NCBI Taxonomy" id="640943"/>
    <lineage>
        <taxon>Archaea</taxon>
        <taxon>Methanobacteriati</taxon>
        <taxon>Methanobacteriota</taxon>
        <taxon>Stenosarchaea group</taxon>
        <taxon>Halobacteria</taxon>
        <taxon>Halobacteriales</taxon>
        <taxon>Natrialbaceae</taxon>
        <taxon>Natronorubrum</taxon>
    </lineage>
</organism>
<dbReference type="PANTHER" id="PTHR40700">
    <property type="entry name" value="HYPOTHETICAL MEMBRANE PROTEIN, CONSERVED, DUF63 FAMILY"/>
    <property type="match status" value="1"/>
</dbReference>
<dbReference type="Pfam" id="PF01889">
    <property type="entry name" value="DUF63"/>
    <property type="match status" value="2"/>
</dbReference>
<keyword evidence="1" id="KW-1133">Transmembrane helix</keyword>
<feature type="transmembrane region" description="Helical" evidence="1">
    <location>
        <begin position="193"/>
        <end position="215"/>
    </location>
</feature>
<name>A0A1H6FX51_9EURY</name>
<feature type="transmembrane region" description="Helical" evidence="1">
    <location>
        <begin position="155"/>
        <end position="181"/>
    </location>
</feature>
<dbReference type="OrthoDB" id="84937at2157"/>
<keyword evidence="1" id="KW-0812">Transmembrane</keyword>